<keyword evidence="5 8" id="KW-1133">Transmembrane helix</keyword>
<keyword evidence="3" id="KW-1003">Cell membrane</keyword>
<evidence type="ECO:0000256" key="6">
    <source>
        <dbReference type="ARBA" id="ARBA00023136"/>
    </source>
</evidence>
<accession>A0A1L8R755</accession>
<name>A0A1L8R755_9ENTE</name>
<dbReference type="InterPro" id="IPR045324">
    <property type="entry name" value="Small_multidrug_res"/>
</dbReference>
<dbReference type="Gene3D" id="1.10.3730.20">
    <property type="match status" value="1"/>
</dbReference>
<dbReference type="AlphaFoldDB" id="A0A1L8R755"/>
<dbReference type="PANTHER" id="PTHR30561">
    <property type="entry name" value="SMR FAMILY PROTON-DEPENDENT DRUG EFFLUX TRANSPORTER SUGE"/>
    <property type="match status" value="1"/>
</dbReference>
<dbReference type="SUPFAM" id="SSF103481">
    <property type="entry name" value="Multidrug resistance efflux transporter EmrE"/>
    <property type="match status" value="1"/>
</dbReference>
<gene>
    <name evidence="9" type="ORF">RU96_GL002126</name>
</gene>
<evidence type="ECO:0000256" key="2">
    <source>
        <dbReference type="ARBA" id="ARBA00022448"/>
    </source>
</evidence>
<proteinExistence type="inferred from homology"/>
<dbReference type="EMBL" id="JXKG01000006">
    <property type="protein sequence ID" value="OJG15577.1"/>
    <property type="molecule type" value="Genomic_DNA"/>
</dbReference>
<dbReference type="InterPro" id="IPR037185">
    <property type="entry name" value="EmrE-like"/>
</dbReference>
<dbReference type="FunFam" id="1.10.3730.20:FF:000001">
    <property type="entry name" value="Quaternary ammonium compound resistance transporter SugE"/>
    <property type="match status" value="1"/>
</dbReference>
<keyword evidence="4 7" id="KW-0812">Transmembrane</keyword>
<evidence type="ECO:0000256" key="5">
    <source>
        <dbReference type="ARBA" id="ARBA00022989"/>
    </source>
</evidence>
<evidence type="ECO:0000313" key="9">
    <source>
        <dbReference type="EMBL" id="OJG15577.1"/>
    </source>
</evidence>
<evidence type="ECO:0000256" key="7">
    <source>
        <dbReference type="RuleBase" id="RU003942"/>
    </source>
</evidence>
<comment type="subcellular location">
    <subcellularLocation>
        <location evidence="1 7">Cell membrane</location>
        <topology evidence="1 7">Multi-pass membrane protein</topology>
    </subcellularLocation>
</comment>
<evidence type="ECO:0000313" key="10">
    <source>
        <dbReference type="Proteomes" id="UP000182835"/>
    </source>
</evidence>
<keyword evidence="6 8" id="KW-0472">Membrane</keyword>
<dbReference type="Pfam" id="PF00893">
    <property type="entry name" value="Multi_Drug_Res"/>
    <property type="match status" value="1"/>
</dbReference>
<dbReference type="GO" id="GO:0022857">
    <property type="term" value="F:transmembrane transporter activity"/>
    <property type="evidence" value="ECO:0007669"/>
    <property type="project" value="InterPro"/>
</dbReference>
<reference evidence="9 10" key="1">
    <citation type="submission" date="2014-12" db="EMBL/GenBank/DDBJ databases">
        <title>Draft genome sequences of 29 type strains of Enterococci.</title>
        <authorList>
            <person name="Zhong Z."/>
            <person name="Sun Z."/>
            <person name="Liu W."/>
            <person name="Zhang W."/>
            <person name="Zhang H."/>
        </authorList>
    </citation>
    <scope>NUCLEOTIDE SEQUENCE [LARGE SCALE GENOMIC DNA]</scope>
    <source>
        <strain evidence="9 10">DSM 21207</strain>
    </source>
</reference>
<organism evidence="9 10">
    <name type="scientific">Enterococcus canintestini</name>
    <dbReference type="NCBI Taxonomy" id="317010"/>
    <lineage>
        <taxon>Bacteria</taxon>
        <taxon>Bacillati</taxon>
        <taxon>Bacillota</taxon>
        <taxon>Bacilli</taxon>
        <taxon>Lactobacillales</taxon>
        <taxon>Enterococcaceae</taxon>
        <taxon>Enterococcus</taxon>
    </lineage>
</organism>
<sequence length="107" mass="11601">MMAWLYLGLAGILEVFWSTMMKASAGFAKLDYSIYTILGMIASFLFLSKAIKVLPMSLSYPIWTGIGAVGSIIVGVVFFHDKLAPLTWVFVALLLVGIIGIKVTSGH</sequence>
<evidence type="ECO:0000256" key="1">
    <source>
        <dbReference type="ARBA" id="ARBA00004651"/>
    </source>
</evidence>
<comment type="similarity">
    <text evidence="7">Belongs to the drug/metabolite transporter (DMT) superfamily. Small multidrug resistance (SMR) (TC 2.A.7.1) family.</text>
</comment>
<evidence type="ECO:0000256" key="8">
    <source>
        <dbReference type="SAM" id="Phobius"/>
    </source>
</evidence>
<dbReference type="InterPro" id="IPR000390">
    <property type="entry name" value="Small_drug/metabolite_transptr"/>
</dbReference>
<evidence type="ECO:0000256" key="3">
    <source>
        <dbReference type="ARBA" id="ARBA00022475"/>
    </source>
</evidence>
<feature type="transmembrane region" description="Helical" evidence="8">
    <location>
        <begin position="86"/>
        <end position="104"/>
    </location>
</feature>
<comment type="caution">
    <text evidence="9">The sequence shown here is derived from an EMBL/GenBank/DDBJ whole genome shotgun (WGS) entry which is preliminary data.</text>
</comment>
<dbReference type="PANTHER" id="PTHR30561:SF0">
    <property type="entry name" value="GUANIDINIUM EXPORTER"/>
    <property type="match status" value="1"/>
</dbReference>
<protein>
    <submittedName>
        <fullName evidence="9">Quaternary ammonium compound-resistance protein sugE</fullName>
    </submittedName>
</protein>
<dbReference type="GO" id="GO:0005886">
    <property type="term" value="C:plasma membrane"/>
    <property type="evidence" value="ECO:0007669"/>
    <property type="project" value="UniProtKB-SubCell"/>
</dbReference>
<feature type="transmembrane region" description="Helical" evidence="8">
    <location>
        <begin position="60"/>
        <end position="80"/>
    </location>
</feature>
<keyword evidence="2" id="KW-0813">Transport</keyword>
<evidence type="ECO:0000256" key="4">
    <source>
        <dbReference type="ARBA" id="ARBA00022692"/>
    </source>
</evidence>
<dbReference type="STRING" id="317010.RU96_GL002126"/>
<feature type="transmembrane region" description="Helical" evidence="8">
    <location>
        <begin position="32"/>
        <end position="48"/>
    </location>
</feature>
<dbReference type="Proteomes" id="UP000182835">
    <property type="component" value="Unassembled WGS sequence"/>
</dbReference>